<dbReference type="Proteomes" id="UP000267035">
    <property type="component" value="Unassembled WGS sequence"/>
</dbReference>
<dbReference type="GO" id="GO:0005524">
    <property type="term" value="F:ATP binding"/>
    <property type="evidence" value="ECO:0007669"/>
    <property type="project" value="UniProtKB-UniRule"/>
</dbReference>
<feature type="coiled-coil region" evidence="15">
    <location>
        <begin position="232"/>
        <end position="266"/>
    </location>
</feature>
<dbReference type="GO" id="GO:0005886">
    <property type="term" value="C:plasma membrane"/>
    <property type="evidence" value="ECO:0007669"/>
    <property type="project" value="UniProtKB-SubCell"/>
</dbReference>
<keyword evidence="9 14" id="KW-0418">Kinase</keyword>
<dbReference type="InterPro" id="IPR029016">
    <property type="entry name" value="GAF-like_dom_sf"/>
</dbReference>
<dbReference type="Gene3D" id="3.30.450.40">
    <property type="match status" value="1"/>
</dbReference>
<evidence type="ECO:0000256" key="6">
    <source>
        <dbReference type="ARBA" id="ARBA00022679"/>
    </source>
</evidence>
<dbReference type="InterPro" id="IPR016380">
    <property type="entry name" value="Sig_transdc_His_kin_NarX/NarQ"/>
</dbReference>
<dbReference type="InterPro" id="IPR042295">
    <property type="entry name" value="NarX-like_N_sf"/>
</dbReference>
<keyword evidence="12 14" id="KW-0902">Two-component regulatory system</keyword>
<evidence type="ECO:0000313" key="20">
    <source>
        <dbReference type="Proteomes" id="UP000267035"/>
    </source>
</evidence>
<dbReference type="RefSeq" id="WP_122254517.1">
    <property type="nucleotide sequence ID" value="NZ_RDQL01000018.1"/>
</dbReference>
<dbReference type="Pfam" id="PF02518">
    <property type="entry name" value="HATPase_c"/>
    <property type="match status" value="1"/>
</dbReference>
<keyword evidence="8 14" id="KW-0547">Nucleotide-binding</keyword>
<dbReference type="InterPro" id="IPR050482">
    <property type="entry name" value="Sensor_HK_TwoCompSys"/>
</dbReference>
<evidence type="ECO:0000259" key="17">
    <source>
        <dbReference type="PROSITE" id="PS50109"/>
    </source>
</evidence>
<accession>A0A3M6Q0L5</accession>
<feature type="transmembrane region" description="Helical" evidence="16">
    <location>
        <begin position="20"/>
        <end position="43"/>
    </location>
</feature>
<evidence type="ECO:0000256" key="5">
    <source>
        <dbReference type="ARBA" id="ARBA00022553"/>
    </source>
</evidence>
<dbReference type="Gene3D" id="3.30.565.10">
    <property type="entry name" value="Histidine kinase-like ATPase, C-terminal domain"/>
    <property type="match status" value="1"/>
</dbReference>
<dbReference type="SUPFAM" id="SSF55874">
    <property type="entry name" value="ATPase domain of HSP90 chaperone/DNA topoisomerase II/histidine kinase"/>
    <property type="match status" value="1"/>
</dbReference>
<dbReference type="CDD" id="cd06225">
    <property type="entry name" value="HAMP"/>
    <property type="match status" value="1"/>
</dbReference>
<dbReference type="EMBL" id="RDQL01000018">
    <property type="protein sequence ID" value="RMW96813.1"/>
    <property type="molecule type" value="Genomic_DNA"/>
</dbReference>
<dbReference type="Pfam" id="PF07730">
    <property type="entry name" value="HisKA_3"/>
    <property type="match status" value="1"/>
</dbReference>
<dbReference type="Pfam" id="PF13185">
    <property type="entry name" value="GAF_2"/>
    <property type="match status" value="1"/>
</dbReference>
<evidence type="ECO:0000256" key="16">
    <source>
        <dbReference type="SAM" id="Phobius"/>
    </source>
</evidence>
<dbReference type="InterPro" id="IPR005467">
    <property type="entry name" value="His_kinase_dom"/>
</dbReference>
<feature type="domain" description="Histidine kinase" evidence="17">
    <location>
        <begin position="445"/>
        <end position="639"/>
    </location>
</feature>
<dbReference type="SMART" id="SM00304">
    <property type="entry name" value="HAMP"/>
    <property type="match status" value="1"/>
</dbReference>
<evidence type="ECO:0000256" key="14">
    <source>
        <dbReference type="PIRNR" id="PIRNR003167"/>
    </source>
</evidence>
<dbReference type="InterPro" id="IPR029095">
    <property type="entry name" value="NarX-like_N"/>
</dbReference>
<evidence type="ECO:0000313" key="19">
    <source>
        <dbReference type="EMBL" id="RMW96813.1"/>
    </source>
</evidence>
<feature type="domain" description="HAMP" evidence="18">
    <location>
        <begin position="195"/>
        <end position="247"/>
    </location>
</feature>
<protein>
    <recommendedName>
        <fullName evidence="14">Sensor protein</fullName>
        <ecNumber evidence="14">2.7.13.3</ecNumber>
    </recommendedName>
</protein>
<keyword evidence="11 16" id="KW-1133">Transmembrane helix</keyword>
<gene>
    <name evidence="19" type="ORF">EBQ25_10780</name>
</gene>
<comment type="catalytic activity">
    <reaction evidence="1 14">
        <text>ATP + protein L-histidine = ADP + protein N-phospho-L-histidine.</text>
        <dbReference type="EC" id="2.7.13.3"/>
    </reaction>
</comment>
<dbReference type="SUPFAM" id="SSF158472">
    <property type="entry name" value="HAMP domain-like"/>
    <property type="match status" value="1"/>
</dbReference>
<evidence type="ECO:0000256" key="9">
    <source>
        <dbReference type="ARBA" id="ARBA00022777"/>
    </source>
</evidence>
<keyword evidence="3 14" id="KW-1003">Cell membrane</keyword>
<evidence type="ECO:0000259" key="18">
    <source>
        <dbReference type="PROSITE" id="PS50885"/>
    </source>
</evidence>
<dbReference type="InterPro" id="IPR003660">
    <property type="entry name" value="HAMP_dom"/>
</dbReference>
<evidence type="ECO:0000256" key="11">
    <source>
        <dbReference type="ARBA" id="ARBA00022989"/>
    </source>
</evidence>
<dbReference type="AlphaFoldDB" id="A0A3M6Q0L5"/>
<keyword evidence="7 16" id="KW-0812">Transmembrane</keyword>
<dbReference type="PANTHER" id="PTHR24421">
    <property type="entry name" value="NITRATE/NITRITE SENSOR PROTEIN NARX-RELATED"/>
    <property type="match status" value="1"/>
</dbReference>
<sequence>MPSDSSPPRALPRHGQRLAARIVLSSLVALAMVLGMIGATLWLSWRFEGAGAAINDAGSLRMLSTRVAVGLLQTPPSEAMVRQQMQTIDATLARLEKGDLRPVVLAEDPIVRRKLAEVGRLWREVGKPQALLALQTGDASAYMAQLPDTVQQIDAFVGMIERDNDRKIVVLRLAQWGLAAFAVLGTMVMIYLLYLWIIEPMRKLREGLQRMTEHDFSSRLYVGRRDEFGHLARGYNQMADELQSLYSGLEQRVEEKTRQLANQNRQIRVLYDMAAFLNQPNDIEAMCEGFLSRVARQVGADGASVRTLDAGSAQLSLVASFGLSQTLTESEHCMPASDCHCGQVTQDERALGERVIMIRDLGRNPAVDCRRDGFTSVAVFPIVARDATLGSYSLHFRQAHDLSPAARELLQSLGQLLGVALENRRLDAKARELAVVQERSLVAQGLHDSLAQGLNFLNLQLQLLEDAKQRHDEQEIDEILPLLRTGVEDSYQDVRELLTNFRSRLKQGDLSEAISDTVERFRRQSGCQTTLDIQYDKGAPLVPDQQLQVLFVLQEALSNIRKHAQARHVQIRIDNGRDFTLQVQDDGQGYDPAEVAAHSEAHVGLHIMRERAARLNAHIRLESAPGEGARVVLTLPASERQAA</sequence>
<dbReference type="PANTHER" id="PTHR24421:SF10">
    <property type="entry name" value="NITRATE_NITRITE SENSOR PROTEIN NARQ"/>
    <property type="match status" value="1"/>
</dbReference>
<dbReference type="SMART" id="SM00065">
    <property type="entry name" value="GAF"/>
    <property type="match status" value="1"/>
</dbReference>
<dbReference type="Pfam" id="PF13675">
    <property type="entry name" value="PilJ"/>
    <property type="match status" value="1"/>
</dbReference>
<comment type="subcellular location">
    <subcellularLocation>
        <location evidence="2">Cell inner membrane</location>
        <topology evidence="2">Multi-pass membrane protein</topology>
    </subcellularLocation>
</comment>
<dbReference type="InterPro" id="IPR003594">
    <property type="entry name" value="HATPase_dom"/>
</dbReference>
<evidence type="ECO:0000256" key="12">
    <source>
        <dbReference type="ARBA" id="ARBA00023012"/>
    </source>
</evidence>
<evidence type="ECO:0000256" key="2">
    <source>
        <dbReference type="ARBA" id="ARBA00004429"/>
    </source>
</evidence>
<evidence type="ECO:0000256" key="10">
    <source>
        <dbReference type="ARBA" id="ARBA00022840"/>
    </source>
</evidence>
<evidence type="ECO:0000256" key="3">
    <source>
        <dbReference type="ARBA" id="ARBA00022475"/>
    </source>
</evidence>
<proteinExistence type="predicted"/>
<dbReference type="CDD" id="cd16917">
    <property type="entry name" value="HATPase_UhpB-NarQ-NarX-like"/>
    <property type="match status" value="1"/>
</dbReference>
<dbReference type="PROSITE" id="PS50885">
    <property type="entry name" value="HAMP"/>
    <property type="match status" value="1"/>
</dbReference>
<dbReference type="PIRSF" id="PIRSF003167">
    <property type="entry name" value="STHK_NarX/NarQ"/>
    <property type="match status" value="1"/>
</dbReference>
<dbReference type="SMART" id="SM00387">
    <property type="entry name" value="HATPase_c"/>
    <property type="match status" value="1"/>
</dbReference>
<dbReference type="GO" id="GO:0046983">
    <property type="term" value="F:protein dimerization activity"/>
    <property type="evidence" value="ECO:0007669"/>
    <property type="project" value="UniProtKB-UniRule"/>
</dbReference>
<feature type="transmembrane region" description="Helical" evidence="16">
    <location>
        <begin position="176"/>
        <end position="197"/>
    </location>
</feature>
<keyword evidence="10 14" id="KW-0067">ATP-binding</keyword>
<keyword evidence="6 14" id="KW-0808">Transferase</keyword>
<keyword evidence="4 14" id="KW-0997">Cell inner membrane</keyword>
<keyword evidence="5" id="KW-0597">Phosphoprotein</keyword>
<dbReference type="Gene3D" id="1.20.120.960">
    <property type="entry name" value="Histidine kinase NarX, sensor domain"/>
    <property type="match status" value="1"/>
</dbReference>
<dbReference type="SUPFAM" id="SSF55781">
    <property type="entry name" value="GAF domain-like"/>
    <property type="match status" value="1"/>
</dbReference>
<dbReference type="GO" id="GO:0000155">
    <property type="term" value="F:phosphorelay sensor kinase activity"/>
    <property type="evidence" value="ECO:0007669"/>
    <property type="project" value="UniProtKB-UniRule"/>
</dbReference>
<dbReference type="InterPro" id="IPR003018">
    <property type="entry name" value="GAF"/>
</dbReference>
<keyword evidence="20" id="KW-1185">Reference proteome</keyword>
<dbReference type="InterPro" id="IPR036890">
    <property type="entry name" value="HATPase_C_sf"/>
</dbReference>
<dbReference type="Gene3D" id="6.10.340.10">
    <property type="match status" value="1"/>
</dbReference>
<comment type="caution">
    <text evidence="19">The sequence shown here is derived from an EMBL/GenBank/DDBJ whole genome shotgun (WGS) entry which is preliminary data.</text>
</comment>
<reference evidence="19 20" key="1">
    <citation type="submission" date="2018-10" db="EMBL/GenBank/DDBJ databases">
        <title>Comamonadaceae CDC group NO-1 genome sequencing and assembly.</title>
        <authorList>
            <person name="Bernier A.-M."/>
            <person name="Bernard K."/>
        </authorList>
    </citation>
    <scope>NUCLEOTIDE SEQUENCE [LARGE SCALE GENOMIC DNA]</scope>
    <source>
        <strain evidence="19 20">NML161473</strain>
    </source>
</reference>
<evidence type="ECO:0000256" key="15">
    <source>
        <dbReference type="SAM" id="Coils"/>
    </source>
</evidence>
<evidence type="ECO:0000256" key="7">
    <source>
        <dbReference type="ARBA" id="ARBA00022692"/>
    </source>
</evidence>
<evidence type="ECO:0000256" key="1">
    <source>
        <dbReference type="ARBA" id="ARBA00000085"/>
    </source>
</evidence>
<evidence type="ECO:0000256" key="8">
    <source>
        <dbReference type="ARBA" id="ARBA00022741"/>
    </source>
</evidence>
<dbReference type="Gene3D" id="1.20.5.1930">
    <property type="match status" value="1"/>
</dbReference>
<dbReference type="Pfam" id="PF00672">
    <property type="entry name" value="HAMP"/>
    <property type="match status" value="1"/>
</dbReference>
<keyword evidence="13 14" id="KW-0472">Membrane</keyword>
<keyword evidence="15" id="KW-0175">Coiled coil</keyword>
<evidence type="ECO:0000256" key="13">
    <source>
        <dbReference type="ARBA" id="ARBA00023136"/>
    </source>
</evidence>
<dbReference type="PROSITE" id="PS50109">
    <property type="entry name" value="HIS_KIN"/>
    <property type="match status" value="1"/>
</dbReference>
<dbReference type="EC" id="2.7.13.3" evidence="14"/>
<dbReference type="InterPro" id="IPR011712">
    <property type="entry name" value="Sig_transdc_His_kin_sub3_dim/P"/>
</dbReference>
<organism evidence="19 20">
    <name type="scientific">Allofranklinella schreckenbergeri</name>
    <dbReference type="NCBI Taxonomy" id="1076744"/>
    <lineage>
        <taxon>Bacteria</taxon>
        <taxon>Pseudomonadati</taxon>
        <taxon>Pseudomonadota</taxon>
        <taxon>Betaproteobacteria</taxon>
        <taxon>Burkholderiales</taxon>
        <taxon>Comamonadaceae</taxon>
        <taxon>Allofranklinella</taxon>
    </lineage>
</organism>
<evidence type="ECO:0000256" key="4">
    <source>
        <dbReference type="ARBA" id="ARBA00022519"/>
    </source>
</evidence>
<name>A0A3M6Q0L5_9BURK</name>